<dbReference type="EMBL" id="CAIO01000414">
    <property type="protein sequence ID" value="CCI27946.1"/>
    <property type="molecule type" value="Genomic_DNA"/>
</dbReference>
<accession>I4I0X2</accession>
<dbReference type="AlphaFoldDB" id="I4I0X2"/>
<sequence>MQRYDEAIAAYDKVIELKPDSQEAKEARQQAMEKQGG</sequence>
<dbReference type="InterPro" id="IPR011990">
    <property type="entry name" value="TPR-like_helical_dom_sf"/>
</dbReference>
<dbReference type="Gene3D" id="1.25.40.10">
    <property type="entry name" value="Tetratricopeptide repeat domain"/>
    <property type="match status" value="1"/>
</dbReference>
<dbReference type="SUPFAM" id="SSF48452">
    <property type="entry name" value="TPR-like"/>
    <property type="match status" value="1"/>
</dbReference>
<proteinExistence type="predicted"/>
<gene>
    <name evidence="1" type="ORF">MICAH_4710022</name>
</gene>
<evidence type="ECO:0000313" key="1">
    <source>
        <dbReference type="EMBL" id="CCI27946.1"/>
    </source>
</evidence>
<reference evidence="1 2" key="1">
    <citation type="submission" date="2012-04" db="EMBL/GenBank/DDBJ databases">
        <authorList>
            <person name="Genoscope - CEA"/>
        </authorList>
    </citation>
    <scope>NUCLEOTIDE SEQUENCE [LARGE SCALE GENOMIC DNA]</scope>
    <source>
        <strain evidence="1 2">9809</strain>
    </source>
</reference>
<evidence type="ECO:0000313" key="2">
    <source>
        <dbReference type="Proteomes" id="UP000004775"/>
    </source>
</evidence>
<organism evidence="1 2">
    <name type="scientific">Microcystis aeruginosa PCC 9809</name>
    <dbReference type="NCBI Taxonomy" id="1160285"/>
    <lineage>
        <taxon>Bacteria</taxon>
        <taxon>Bacillati</taxon>
        <taxon>Cyanobacteriota</taxon>
        <taxon>Cyanophyceae</taxon>
        <taxon>Oscillatoriophycideae</taxon>
        <taxon>Chroococcales</taxon>
        <taxon>Microcystaceae</taxon>
        <taxon>Microcystis</taxon>
    </lineage>
</organism>
<comment type="caution">
    <text evidence="1">The sequence shown here is derived from an EMBL/GenBank/DDBJ whole genome shotgun (WGS) entry which is preliminary data.</text>
</comment>
<name>I4I0X2_MICAE</name>
<dbReference type="HOGENOM" id="CLU_3345961_0_0_3"/>
<protein>
    <submittedName>
        <fullName evidence="1">Uncharacterized protein</fullName>
    </submittedName>
</protein>
<dbReference type="Proteomes" id="UP000004775">
    <property type="component" value="Unassembled WGS sequence"/>
</dbReference>
<dbReference type="Pfam" id="PF13414">
    <property type="entry name" value="TPR_11"/>
    <property type="match status" value="1"/>
</dbReference>